<dbReference type="AlphaFoldDB" id="A0A919FCF6"/>
<reference evidence="1" key="2">
    <citation type="submission" date="2020-09" db="EMBL/GenBank/DDBJ databases">
        <authorList>
            <person name="Sun Q."/>
            <person name="Ohkuma M."/>
        </authorList>
    </citation>
    <scope>NUCLEOTIDE SEQUENCE</scope>
    <source>
        <strain evidence="1">JCM 4646</strain>
    </source>
</reference>
<organism evidence="1 2">
    <name type="scientific">Kitasatospora indigofera</name>
    <dbReference type="NCBI Taxonomy" id="67307"/>
    <lineage>
        <taxon>Bacteria</taxon>
        <taxon>Bacillati</taxon>
        <taxon>Actinomycetota</taxon>
        <taxon>Actinomycetes</taxon>
        <taxon>Kitasatosporales</taxon>
        <taxon>Streptomycetaceae</taxon>
        <taxon>Kitasatospora</taxon>
    </lineage>
</organism>
<gene>
    <name evidence="1" type="ORF">GCM10018781_05530</name>
</gene>
<dbReference type="Proteomes" id="UP000617734">
    <property type="component" value="Unassembled WGS sequence"/>
</dbReference>
<dbReference type="EMBL" id="BNBO01000002">
    <property type="protein sequence ID" value="GHH60582.1"/>
    <property type="molecule type" value="Genomic_DNA"/>
</dbReference>
<proteinExistence type="predicted"/>
<protein>
    <submittedName>
        <fullName evidence="1">Uncharacterized protein</fullName>
    </submittedName>
</protein>
<comment type="caution">
    <text evidence="1">The sequence shown here is derived from an EMBL/GenBank/DDBJ whole genome shotgun (WGS) entry which is preliminary data.</text>
</comment>
<sequence length="357" mass="38510">MLDPLVGVGPLLFGMDPQQVQDALGEKGNFIRFEGGWVSEVSRVVSERYDEPGLTAFYGPGPRLAAVAISAVGGPLVRLGEVELVARAPSAASADLSRLALEERAEARVNRYGEAEVPAWGVSLDVAQEWGLAPEGHLQRRDAVITGLLATGPEWAEDLWNAEPVVDRLGLHKEPADAGPWLVADAEDRPRWHCTPLEGVGPLRFGMTPQQVSAALDGEVPAESWGHHPFPVGSPWEDQGTPEEWHVSKEYYARAGVSAHYFYASQARRGSALVRVSVHGRSGPLVSLHGIELIGRKPSAVEADIIRYIQDRGLDLRMGCGGDLGPGDSQVWARAERAGDTSVSAACFCIEDFEYHG</sequence>
<accession>A0A919FCF6</accession>
<keyword evidence="2" id="KW-1185">Reference proteome</keyword>
<dbReference type="GeneID" id="95351083"/>
<name>A0A919FCF6_9ACTN</name>
<evidence type="ECO:0000313" key="2">
    <source>
        <dbReference type="Proteomes" id="UP000617734"/>
    </source>
</evidence>
<dbReference type="RefSeq" id="WP_190209128.1">
    <property type="nucleotide sequence ID" value="NZ_BNBO01000002.1"/>
</dbReference>
<evidence type="ECO:0000313" key="1">
    <source>
        <dbReference type="EMBL" id="GHH60582.1"/>
    </source>
</evidence>
<reference evidence="1" key="1">
    <citation type="journal article" date="2014" name="Int. J. Syst. Evol. Microbiol.">
        <title>Complete genome sequence of Corynebacterium casei LMG S-19264T (=DSM 44701T), isolated from a smear-ripened cheese.</title>
        <authorList>
            <consortium name="US DOE Joint Genome Institute (JGI-PGF)"/>
            <person name="Walter F."/>
            <person name="Albersmeier A."/>
            <person name="Kalinowski J."/>
            <person name="Ruckert C."/>
        </authorList>
    </citation>
    <scope>NUCLEOTIDE SEQUENCE</scope>
    <source>
        <strain evidence="1">JCM 4646</strain>
    </source>
</reference>